<gene>
    <name evidence="7" type="ORF">HOLDEFILI_01624</name>
</gene>
<dbReference type="InterPro" id="IPR006330">
    <property type="entry name" value="Ado/ade_deaminase"/>
</dbReference>
<evidence type="ECO:0000313" key="8">
    <source>
        <dbReference type="Proteomes" id="UP000005950"/>
    </source>
</evidence>
<comment type="cofactor">
    <cofactor evidence="1">
        <name>Zn(2+)</name>
        <dbReference type="ChEBI" id="CHEBI:29105"/>
    </cofactor>
</comment>
<reference evidence="7 8" key="1">
    <citation type="submission" date="2008-12" db="EMBL/GenBank/DDBJ databases">
        <authorList>
            <person name="Fulton L."/>
            <person name="Clifton S."/>
            <person name="Fulton B."/>
            <person name="Xu J."/>
            <person name="Minx P."/>
            <person name="Pepin K.H."/>
            <person name="Johnson M."/>
            <person name="Bhonagiri V."/>
            <person name="Nash W.E."/>
            <person name="Mardis E.R."/>
            <person name="Wilson R.K."/>
        </authorList>
    </citation>
    <scope>NUCLEOTIDE SEQUENCE [LARGE SCALE GENOMIC DNA]</scope>
    <source>
        <strain evidence="7 8">DSM 12042</strain>
    </source>
</reference>
<dbReference type="GO" id="GO:0006146">
    <property type="term" value="P:adenine catabolic process"/>
    <property type="evidence" value="ECO:0007669"/>
    <property type="project" value="TreeGrafter"/>
</dbReference>
<dbReference type="HOGENOM" id="CLU_039228_2_0_9"/>
<proteinExistence type="inferred from homology"/>
<keyword evidence="4" id="KW-0378">Hydrolase</keyword>
<dbReference type="Gene3D" id="3.20.20.140">
    <property type="entry name" value="Metal-dependent hydrolases"/>
    <property type="match status" value="1"/>
</dbReference>
<dbReference type="PANTHER" id="PTHR43114:SF6">
    <property type="entry name" value="ADENINE DEAMINASE"/>
    <property type="match status" value="1"/>
</dbReference>
<dbReference type="GO" id="GO:0005829">
    <property type="term" value="C:cytosol"/>
    <property type="evidence" value="ECO:0007669"/>
    <property type="project" value="TreeGrafter"/>
</dbReference>
<dbReference type="Proteomes" id="UP000005950">
    <property type="component" value="Unassembled WGS sequence"/>
</dbReference>
<evidence type="ECO:0000259" key="6">
    <source>
        <dbReference type="Pfam" id="PF00962"/>
    </source>
</evidence>
<accession>B9Y730</accession>
<comment type="similarity">
    <text evidence="2">Belongs to the metallo-dependent hydrolases superfamily. Adenosine and AMP deaminases family.</text>
</comment>
<dbReference type="GO" id="GO:0043103">
    <property type="term" value="P:hypoxanthine salvage"/>
    <property type="evidence" value="ECO:0007669"/>
    <property type="project" value="TreeGrafter"/>
</dbReference>
<reference evidence="7 8" key="2">
    <citation type="submission" date="2009-02" db="EMBL/GenBank/DDBJ databases">
        <title>Draft genome sequence of Holdemania filiformis DSM 12042.</title>
        <authorList>
            <person name="Sudarsanam P."/>
            <person name="Ley R."/>
            <person name="Guruge J."/>
            <person name="Turnbaugh P.J."/>
            <person name="Mahowald M."/>
            <person name="Liep D."/>
            <person name="Gordon J."/>
        </authorList>
    </citation>
    <scope>NUCLEOTIDE SEQUENCE [LARGE SCALE GENOMIC DNA]</scope>
    <source>
        <strain evidence="7 8">DSM 12042</strain>
    </source>
</reference>
<evidence type="ECO:0000256" key="4">
    <source>
        <dbReference type="ARBA" id="ARBA00022801"/>
    </source>
</evidence>
<dbReference type="EMBL" id="ACCF01000091">
    <property type="protein sequence ID" value="EEF68203.1"/>
    <property type="molecule type" value="Genomic_DNA"/>
</dbReference>
<protein>
    <submittedName>
        <fullName evidence="7">Putative adenosine deaminase</fullName>
    </submittedName>
</protein>
<evidence type="ECO:0000256" key="5">
    <source>
        <dbReference type="ARBA" id="ARBA00022833"/>
    </source>
</evidence>
<evidence type="ECO:0000256" key="1">
    <source>
        <dbReference type="ARBA" id="ARBA00001947"/>
    </source>
</evidence>
<dbReference type="eggNOG" id="COG1816">
    <property type="taxonomic scope" value="Bacteria"/>
</dbReference>
<sequence>MSGSGEGLDLNVKVNIYYENYIGSIIKKQDTVHDFLIQFPFCFFRWFRFRRISAFSVLKPNFPAQLVISQKFLTAAEFSCTLEIRNEENSMNEASVLFKAALRAGDLAALRKIPKADLHNHFMLGGDREWIAERWDVRIEAIQAPLQSMAEMDQWSQVSINTPFPDRTGRLRLLEATLHQAVKDGVSVLEIGEDVWALKHFYHGDVENLLASWKAVQEAAAPQIELRFQIGISRHCGVPYLMEKLAPFWDRPEFYSLDLYGDEQAQPIENFIPLYRRARQSGWVLKAHVGEWGSAQDVRQAVECLDLDEVQHGIAAAQDPAVMELLRQKQVRLNITPTSNRLLGRVASLADHPIAQLKRAGIPVTINSDDVLIFDSDVSKEYLRLYKAETLTAEELDEIRQEGLK</sequence>
<dbReference type="PANTHER" id="PTHR43114">
    <property type="entry name" value="ADENINE DEAMINASE"/>
    <property type="match status" value="1"/>
</dbReference>
<name>B9Y730_9FIRM</name>
<dbReference type="InterPro" id="IPR001365">
    <property type="entry name" value="A_deaminase_dom"/>
</dbReference>
<comment type="caution">
    <text evidence="7">The sequence shown here is derived from an EMBL/GenBank/DDBJ whole genome shotgun (WGS) entry which is preliminary data.</text>
</comment>
<feature type="domain" description="Adenosine deaminase" evidence="6">
    <location>
        <begin position="242"/>
        <end position="405"/>
    </location>
</feature>
<dbReference type="GO" id="GO:0000034">
    <property type="term" value="F:adenine deaminase activity"/>
    <property type="evidence" value="ECO:0007669"/>
    <property type="project" value="TreeGrafter"/>
</dbReference>
<dbReference type="SUPFAM" id="SSF51556">
    <property type="entry name" value="Metallo-dependent hydrolases"/>
    <property type="match status" value="1"/>
</dbReference>
<keyword evidence="5" id="KW-0862">Zinc</keyword>
<dbReference type="GO" id="GO:0046872">
    <property type="term" value="F:metal ion binding"/>
    <property type="evidence" value="ECO:0007669"/>
    <property type="project" value="UniProtKB-KW"/>
</dbReference>
<evidence type="ECO:0000256" key="2">
    <source>
        <dbReference type="ARBA" id="ARBA00006676"/>
    </source>
</evidence>
<keyword evidence="3" id="KW-0479">Metal-binding</keyword>
<dbReference type="STRING" id="545696.HOLDEFILI_01624"/>
<dbReference type="InterPro" id="IPR032466">
    <property type="entry name" value="Metal_Hydrolase"/>
</dbReference>
<evidence type="ECO:0000256" key="3">
    <source>
        <dbReference type="ARBA" id="ARBA00022723"/>
    </source>
</evidence>
<dbReference type="AlphaFoldDB" id="B9Y730"/>
<evidence type="ECO:0000313" key="7">
    <source>
        <dbReference type="EMBL" id="EEF68203.1"/>
    </source>
</evidence>
<dbReference type="Pfam" id="PF00962">
    <property type="entry name" value="A_deaminase"/>
    <property type="match status" value="1"/>
</dbReference>
<organism evidence="7 8">
    <name type="scientific">Holdemania filiformis DSM 12042</name>
    <dbReference type="NCBI Taxonomy" id="545696"/>
    <lineage>
        <taxon>Bacteria</taxon>
        <taxon>Bacillati</taxon>
        <taxon>Bacillota</taxon>
        <taxon>Erysipelotrichia</taxon>
        <taxon>Erysipelotrichales</taxon>
        <taxon>Erysipelotrichaceae</taxon>
        <taxon>Holdemania</taxon>
    </lineage>
</organism>